<protein>
    <submittedName>
        <fullName evidence="1">Uncharacterized protein</fullName>
    </submittedName>
</protein>
<evidence type="ECO:0000313" key="2">
    <source>
        <dbReference type="Proteomes" id="UP001055811"/>
    </source>
</evidence>
<reference evidence="2" key="1">
    <citation type="journal article" date="2022" name="Mol. Ecol. Resour.">
        <title>The genomes of chicory, endive, great burdock and yacon provide insights into Asteraceae palaeo-polyploidization history and plant inulin production.</title>
        <authorList>
            <person name="Fan W."/>
            <person name="Wang S."/>
            <person name="Wang H."/>
            <person name="Wang A."/>
            <person name="Jiang F."/>
            <person name="Liu H."/>
            <person name="Zhao H."/>
            <person name="Xu D."/>
            <person name="Zhang Y."/>
        </authorList>
    </citation>
    <scope>NUCLEOTIDE SEQUENCE [LARGE SCALE GENOMIC DNA]</scope>
    <source>
        <strain evidence="2">cv. Punajuju</strain>
    </source>
</reference>
<gene>
    <name evidence="1" type="ORF">L2E82_22774</name>
</gene>
<proteinExistence type="predicted"/>
<organism evidence="1 2">
    <name type="scientific">Cichorium intybus</name>
    <name type="common">Chicory</name>
    <dbReference type="NCBI Taxonomy" id="13427"/>
    <lineage>
        <taxon>Eukaryota</taxon>
        <taxon>Viridiplantae</taxon>
        <taxon>Streptophyta</taxon>
        <taxon>Embryophyta</taxon>
        <taxon>Tracheophyta</taxon>
        <taxon>Spermatophyta</taxon>
        <taxon>Magnoliopsida</taxon>
        <taxon>eudicotyledons</taxon>
        <taxon>Gunneridae</taxon>
        <taxon>Pentapetalae</taxon>
        <taxon>asterids</taxon>
        <taxon>campanulids</taxon>
        <taxon>Asterales</taxon>
        <taxon>Asteraceae</taxon>
        <taxon>Cichorioideae</taxon>
        <taxon>Cichorieae</taxon>
        <taxon>Cichoriinae</taxon>
        <taxon>Cichorium</taxon>
    </lineage>
</organism>
<keyword evidence="2" id="KW-1185">Reference proteome</keyword>
<sequence>MMMWTGPGVLLVSSHALLLLLLLLLLLSISFAFALLASSLWSSRSELAIQGRCCGSCFDFICSSYFLLGLSCAYTICLLYRRHIGFVPSQRHIHLGYIFMAVDVNVVLVVNKYTHAATFSPPPPYNYYTRCLFSSTFFFSGFKHKSNQSFNNFILSFVFSQFNLQNFTYEMFSSPPAN</sequence>
<dbReference type="Proteomes" id="UP001055811">
    <property type="component" value="Linkage Group LG04"/>
</dbReference>
<accession>A0ACB9DZC7</accession>
<dbReference type="EMBL" id="CM042012">
    <property type="protein sequence ID" value="KAI3751683.1"/>
    <property type="molecule type" value="Genomic_DNA"/>
</dbReference>
<name>A0ACB9DZC7_CICIN</name>
<comment type="caution">
    <text evidence="1">The sequence shown here is derived from an EMBL/GenBank/DDBJ whole genome shotgun (WGS) entry which is preliminary data.</text>
</comment>
<reference evidence="1 2" key="2">
    <citation type="journal article" date="2022" name="Mol. Ecol. Resour.">
        <title>The genomes of chicory, endive, great burdock and yacon provide insights into Asteraceae paleo-polyploidization history and plant inulin production.</title>
        <authorList>
            <person name="Fan W."/>
            <person name="Wang S."/>
            <person name="Wang H."/>
            <person name="Wang A."/>
            <person name="Jiang F."/>
            <person name="Liu H."/>
            <person name="Zhao H."/>
            <person name="Xu D."/>
            <person name="Zhang Y."/>
        </authorList>
    </citation>
    <scope>NUCLEOTIDE SEQUENCE [LARGE SCALE GENOMIC DNA]</scope>
    <source>
        <strain evidence="2">cv. Punajuju</strain>
        <tissue evidence="1">Leaves</tissue>
    </source>
</reference>
<evidence type="ECO:0000313" key="1">
    <source>
        <dbReference type="EMBL" id="KAI3751683.1"/>
    </source>
</evidence>